<dbReference type="InterPro" id="IPR036390">
    <property type="entry name" value="WH_DNA-bd_sf"/>
</dbReference>
<reference evidence="9 10" key="1">
    <citation type="submission" date="2023-10" db="EMBL/GenBank/DDBJ databases">
        <title>179-bfca-hs.</title>
        <authorList>
            <person name="Miliotis G."/>
            <person name="Sengupta P."/>
            <person name="Hameed A."/>
            <person name="Chuvochina M."/>
            <person name="Mcdonagh F."/>
            <person name="Simpson A.C."/>
            <person name="Singh N.K."/>
            <person name="Rekha P.D."/>
            <person name="Raman K."/>
            <person name="Hugenholtz P."/>
            <person name="Venkateswaran K."/>
        </authorList>
    </citation>
    <scope>NUCLEOTIDE SEQUENCE [LARGE SCALE GENOMIC DNA]</scope>
    <source>
        <strain evidence="9 10">179-BFC-A-HS</strain>
    </source>
</reference>
<keyword evidence="7" id="KW-0804">Transcription</keyword>
<evidence type="ECO:0000256" key="3">
    <source>
        <dbReference type="ARBA" id="ARBA00022576"/>
    </source>
</evidence>
<protein>
    <submittedName>
        <fullName evidence="9">PLP-dependent aminotransferase family protein</fullName>
    </submittedName>
</protein>
<dbReference type="Gene3D" id="3.40.640.10">
    <property type="entry name" value="Type I PLP-dependent aspartate aminotransferase-like (Major domain)"/>
    <property type="match status" value="1"/>
</dbReference>
<evidence type="ECO:0000259" key="8">
    <source>
        <dbReference type="PROSITE" id="PS50949"/>
    </source>
</evidence>
<dbReference type="PROSITE" id="PS50949">
    <property type="entry name" value="HTH_GNTR"/>
    <property type="match status" value="1"/>
</dbReference>
<dbReference type="InterPro" id="IPR051446">
    <property type="entry name" value="HTH_trans_reg/aminotransferase"/>
</dbReference>
<dbReference type="InterPro" id="IPR036388">
    <property type="entry name" value="WH-like_DNA-bd_sf"/>
</dbReference>
<feature type="domain" description="HTH gntR-type" evidence="8">
    <location>
        <begin position="14"/>
        <end position="82"/>
    </location>
</feature>
<comment type="cofactor">
    <cofactor evidence="1">
        <name>pyridoxal 5'-phosphate</name>
        <dbReference type="ChEBI" id="CHEBI:597326"/>
    </cofactor>
</comment>
<dbReference type="SMART" id="SM00345">
    <property type="entry name" value="HTH_GNTR"/>
    <property type="match status" value="1"/>
</dbReference>
<evidence type="ECO:0000313" key="10">
    <source>
        <dbReference type="Proteomes" id="UP001228376"/>
    </source>
</evidence>
<accession>A0ABU5CKC3</accession>
<dbReference type="Proteomes" id="UP001228376">
    <property type="component" value="Unassembled WGS sequence"/>
</dbReference>
<keyword evidence="10" id="KW-1185">Reference proteome</keyword>
<keyword evidence="5" id="KW-0805">Transcription regulation</keyword>
<dbReference type="PANTHER" id="PTHR46577:SF1">
    <property type="entry name" value="HTH-TYPE TRANSCRIPTIONAL REGULATORY PROTEIN GABR"/>
    <property type="match status" value="1"/>
</dbReference>
<evidence type="ECO:0000256" key="1">
    <source>
        <dbReference type="ARBA" id="ARBA00001933"/>
    </source>
</evidence>
<evidence type="ECO:0000256" key="4">
    <source>
        <dbReference type="ARBA" id="ARBA00022898"/>
    </source>
</evidence>
<evidence type="ECO:0000256" key="7">
    <source>
        <dbReference type="ARBA" id="ARBA00023163"/>
    </source>
</evidence>
<comment type="caution">
    <text evidence="9">The sequence shown here is derived from an EMBL/GenBank/DDBJ whole genome shotgun (WGS) entry which is preliminary data.</text>
</comment>
<dbReference type="CDD" id="cd00609">
    <property type="entry name" value="AAT_like"/>
    <property type="match status" value="1"/>
</dbReference>
<dbReference type="InterPro" id="IPR015421">
    <property type="entry name" value="PyrdxlP-dep_Trfase_major"/>
</dbReference>
<name>A0ABU5CKC3_9BACI</name>
<keyword evidence="3 9" id="KW-0032">Aminotransferase</keyword>
<dbReference type="PANTHER" id="PTHR46577">
    <property type="entry name" value="HTH-TYPE TRANSCRIPTIONAL REGULATORY PROTEIN GABR"/>
    <property type="match status" value="1"/>
</dbReference>
<evidence type="ECO:0000256" key="5">
    <source>
        <dbReference type="ARBA" id="ARBA00023015"/>
    </source>
</evidence>
<dbReference type="Pfam" id="PF00155">
    <property type="entry name" value="Aminotran_1_2"/>
    <property type="match status" value="1"/>
</dbReference>
<dbReference type="RefSeq" id="WP_320385075.1">
    <property type="nucleotide sequence ID" value="NZ_JAROCA020000002.1"/>
</dbReference>
<dbReference type="CDD" id="cd07377">
    <property type="entry name" value="WHTH_GntR"/>
    <property type="match status" value="1"/>
</dbReference>
<proteinExistence type="inferred from homology"/>
<evidence type="ECO:0000256" key="6">
    <source>
        <dbReference type="ARBA" id="ARBA00023125"/>
    </source>
</evidence>
<keyword evidence="6" id="KW-0238">DNA-binding</keyword>
<sequence length="454" mass="52875">MEMLSCVLVRDGDQPLYEQLYRFIKDEIIAGRLKHGEKLPSKRKLSDFLKVSQNTVEAAYEQLVAEGYLESRERRGFFVAAYEDFVYTNTTKPLPKQEKSAKNWKYDFHPGKIDTKNFPFAKWRKYAKELMDRGHHDLLLHGCRQGEYALRKEIAAYLYHARGIICSPDEIIVGAGSEILLQQLVHLLGKQAVYGVEDPGYHVISRILEDYENAVCPLQVDEDGVIVKKMDHTTINVIYTTPSNHFPYGYVLPVNRRVKLLKWAMERQGRYIIEDDYDSEFRYTGKAIPALKGMDKSGKVIYFGSFSKSLIPSLRISYMLLPGELLSRYYEHYSYYHCTVSRIDQHILSRFMEAGDFEKHLNRMRKIYRHKLEKTMNLLNRYSEKLQVRGEQNGLHILLEINNGMDEKELVRHAAEWGMKVYPLSTYLLQQKEMKPPKIVFGFAGIAEEALEGR</sequence>
<dbReference type="GO" id="GO:0008483">
    <property type="term" value="F:transaminase activity"/>
    <property type="evidence" value="ECO:0007669"/>
    <property type="project" value="UniProtKB-KW"/>
</dbReference>
<dbReference type="Pfam" id="PF00392">
    <property type="entry name" value="GntR"/>
    <property type="match status" value="1"/>
</dbReference>
<dbReference type="SUPFAM" id="SSF46785">
    <property type="entry name" value="Winged helix' DNA-binding domain"/>
    <property type="match status" value="1"/>
</dbReference>
<keyword evidence="4" id="KW-0663">Pyridoxal phosphate</keyword>
<dbReference type="InterPro" id="IPR015424">
    <property type="entry name" value="PyrdxlP-dep_Trfase"/>
</dbReference>
<gene>
    <name evidence="9" type="ORF">P5G51_016865</name>
</gene>
<keyword evidence="3 9" id="KW-0808">Transferase</keyword>
<dbReference type="EMBL" id="JAROCA020000002">
    <property type="protein sequence ID" value="MDY0406806.1"/>
    <property type="molecule type" value="Genomic_DNA"/>
</dbReference>
<dbReference type="SUPFAM" id="SSF53383">
    <property type="entry name" value="PLP-dependent transferases"/>
    <property type="match status" value="1"/>
</dbReference>
<organism evidence="9 10">
    <name type="scientific">Tigheibacillus jepli</name>
    <dbReference type="NCBI Taxonomy" id="3035914"/>
    <lineage>
        <taxon>Bacteria</taxon>
        <taxon>Bacillati</taxon>
        <taxon>Bacillota</taxon>
        <taxon>Bacilli</taxon>
        <taxon>Bacillales</taxon>
        <taxon>Bacillaceae</taxon>
        <taxon>Tigheibacillus</taxon>
    </lineage>
</organism>
<dbReference type="InterPro" id="IPR004839">
    <property type="entry name" value="Aminotransferase_I/II_large"/>
</dbReference>
<evidence type="ECO:0000256" key="2">
    <source>
        <dbReference type="ARBA" id="ARBA00005384"/>
    </source>
</evidence>
<comment type="similarity">
    <text evidence="2">In the C-terminal section; belongs to the class-I pyridoxal-phosphate-dependent aminotransferase family.</text>
</comment>
<dbReference type="Gene3D" id="1.10.10.10">
    <property type="entry name" value="Winged helix-like DNA-binding domain superfamily/Winged helix DNA-binding domain"/>
    <property type="match status" value="1"/>
</dbReference>
<dbReference type="InterPro" id="IPR000524">
    <property type="entry name" value="Tscrpt_reg_HTH_GntR"/>
</dbReference>
<evidence type="ECO:0000313" key="9">
    <source>
        <dbReference type="EMBL" id="MDY0406806.1"/>
    </source>
</evidence>